<dbReference type="GO" id="GO:0005794">
    <property type="term" value="C:Golgi apparatus"/>
    <property type="evidence" value="ECO:0007669"/>
    <property type="project" value="TreeGrafter"/>
</dbReference>
<comment type="caution">
    <text evidence="9">The sequence shown here is derived from an EMBL/GenBank/DDBJ whole genome shotgun (WGS) entry which is preliminary data.</text>
</comment>
<evidence type="ECO:0000256" key="7">
    <source>
        <dbReference type="SAM" id="MobiDB-lite"/>
    </source>
</evidence>
<feature type="transmembrane region" description="Helical" evidence="8">
    <location>
        <begin position="40"/>
        <end position="60"/>
    </location>
</feature>
<accession>A0AA88I506</accession>
<evidence type="ECO:0008006" key="11">
    <source>
        <dbReference type="Google" id="ProtNLM"/>
    </source>
</evidence>
<dbReference type="GO" id="GO:0005886">
    <property type="term" value="C:plasma membrane"/>
    <property type="evidence" value="ECO:0007669"/>
    <property type="project" value="TreeGrafter"/>
</dbReference>
<gene>
    <name evidence="9" type="ORF">QYM36_002500</name>
</gene>
<feature type="region of interest" description="Disordered" evidence="7">
    <location>
        <begin position="1"/>
        <end position="24"/>
    </location>
</feature>
<evidence type="ECO:0000256" key="5">
    <source>
        <dbReference type="ARBA" id="ARBA00023136"/>
    </source>
</evidence>
<dbReference type="GO" id="GO:0005783">
    <property type="term" value="C:endoplasmic reticulum"/>
    <property type="evidence" value="ECO:0007669"/>
    <property type="project" value="TreeGrafter"/>
</dbReference>
<dbReference type="Pfam" id="PF03381">
    <property type="entry name" value="CDC50"/>
    <property type="match status" value="1"/>
</dbReference>
<dbReference type="Proteomes" id="UP001187531">
    <property type="component" value="Unassembled WGS sequence"/>
</dbReference>
<dbReference type="InterPro" id="IPR005045">
    <property type="entry name" value="CDC50/LEM3_fam"/>
</dbReference>
<dbReference type="PANTHER" id="PTHR10926:SF0">
    <property type="entry name" value="CDC50, ISOFORM A"/>
    <property type="match status" value="1"/>
</dbReference>
<dbReference type="AlphaFoldDB" id="A0AA88I506"/>
<dbReference type="PIRSF" id="PIRSF015840">
    <property type="entry name" value="DUF284_TM_euk"/>
    <property type="match status" value="1"/>
</dbReference>
<evidence type="ECO:0000256" key="2">
    <source>
        <dbReference type="ARBA" id="ARBA00009457"/>
    </source>
</evidence>
<keyword evidence="5 6" id="KW-0472">Membrane</keyword>
<evidence type="ECO:0000313" key="10">
    <source>
        <dbReference type="Proteomes" id="UP001187531"/>
    </source>
</evidence>
<sequence length="370" mass="41385">MSSVSDTNSVTARASRKPNDSNFKQQTLPAWQPIATAGTVLPAFFVIGIAMLPIGVLLLLSSNDVKEFVYDYTDCRSNLRGFDGSFIPCGDVIKDNPGASCDCEIPFELTEDYVGQVFMYYGLTNFFQNHRRYVKSRDDFQLLGSLGDVSSDCAPFHQTSDGRKIVPCGAIANSMFNDTLTLQYRNPRIQGNMEEVPVNKTGIAWSSDKTHKFRNPPGGPTAYNTSEWAKPLSWSKNIWELDEQNPENNGFLNEDFIVWMRTAALPQFRKLYRIIWHDKPGATTFKNGLPKGNYTLQVNYNYPVTSFDGTKRFILSTTSAIGGKNPFLGIAYIVVGSICLVLGVVFVFIHIKYGKSVTEVTNVTPRTPYY</sequence>
<name>A0AA88I506_ARTSF</name>
<evidence type="ECO:0000256" key="3">
    <source>
        <dbReference type="ARBA" id="ARBA00022692"/>
    </source>
</evidence>
<keyword evidence="4 8" id="KW-1133">Transmembrane helix</keyword>
<evidence type="ECO:0000313" key="9">
    <source>
        <dbReference type="EMBL" id="KAK2721955.1"/>
    </source>
</evidence>
<evidence type="ECO:0000256" key="1">
    <source>
        <dbReference type="ARBA" id="ARBA00004141"/>
    </source>
</evidence>
<reference evidence="9" key="1">
    <citation type="submission" date="2023-07" db="EMBL/GenBank/DDBJ databases">
        <title>Chromosome-level genome assembly of Artemia franciscana.</title>
        <authorList>
            <person name="Jo E."/>
        </authorList>
    </citation>
    <scope>NUCLEOTIDE SEQUENCE</scope>
    <source>
        <tissue evidence="9">Whole body</tissue>
    </source>
</reference>
<evidence type="ECO:0000256" key="4">
    <source>
        <dbReference type="ARBA" id="ARBA00022989"/>
    </source>
</evidence>
<dbReference type="EMBL" id="JAVRJZ010000005">
    <property type="protein sequence ID" value="KAK2721955.1"/>
    <property type="molecule type" value="Genomic_DNA"/>
</dbReference>
<comment type="similarity">
    <text evidence="2 6">Belongs to the CDC50/LEM3 family.</text>
</comment>
<feature type="transmembrane region" description="Helical" evidence="8">
    <location>
        <begin position="327"/>
        <end position="351"/>
    </location>
</feature>
<dbReference type="PANTHER" id="PTHR10926">
    <property type="entry name" value="CELL CYCLE CONTROL PROTEIN 50"/>
    <property type="match status" value="1"/>
</dbReference>
<keyword evidence="3 8" id="KW-0812">Transmembrane</keyword>
<keyword evidence="10" id="KW-1185">Reference proteome</keyword>
<feature type="compositionally biased region" description="Polar residues" evidence="7">
    <location>
        <begin position="1"/>
        <end position="12"/>
    </location>
</feature>
<proteinExistence type="inferred from homology"/>
<protein>
    <recommendedName>
        <fullName evidence="11">Cell cycle control protein 50A</fullName>
    </recommendedName>
</protein>
<evidence type="ECO:0000256" key="8">
    <source>
        <dbReference type="SAM" id="Phobius"/>
    </source>
</evidence>
<comment type="subcellular location">
    <subcellularLocation>
        <location evidence="1">Membrane</location>
        <topology evidence="1">Multi-pass membrane protein</topology>
    </subcellularLocation>
</comment>
<organism evidence="9 10">
    <name type="scientific">Artemia franciscana</name>
    <name type="common">Brine shrimp</name>
    <name type="synonym">Artemia sanfranciscana</name>
    <dbReference type="NCBI Taxonomy" id="6661"/>
    <lineage>
        <taxon>Eukaryota</taxon>
        <taxon>Metazoa</taxon>
        <taxon>Ecdysozoa</taxon>
        <taxon>Arthropoda</taxon>
        <taxon>Crustacea</taxon>
        <taxon>Branchiopoda</taxon>
        <taxon>Anostraca</taxon>
        <taxon>Artemiidae</taxon>
        <taxon>Artemia</taxon>
    </lineage>
</organism>
<evidence type="ECO:0000256" key="6">
    <source>
        <dbReference type="PIRNR" id="PIRNR015840"/>
    </source>
</evidence>